<name>A0A8D8QPQ0_9HEMI</name>
<proteinExistence type="predicted"/>
<reference evidence="1" key="1">
    <citation type="submission" date="2021-05" db="EMBL/GenBank/DDBJ databases">
        <authorList>
            <person name="Alioto T."/>
            <person name="Alioto T."/>
            <person name="Gomez Garrido J."/>
        </authorList>
    </citation>
    <scope>NUCLEOTIDE SEQUENCE</scope>
</reference>
<protein>
    <submittedName>
        <fullName evidence="1">Uncharacterized protein</fullName>
    </submittedName>
</protein>
<sequence>MPQVHNNNILDINSNSNIVLESAIHYRKSNKNKIKKRVSFHESALMDSKEDSDSPPREVRVRHSWHGYDADVENDNTMETFWNLFSLETDTLLAESNSSEIGQEVLVEDKN</sequence>
<accession>A0A8D8QPQ0</accession>
<dbReference type="EMBL" id="HBUF01088351">
    <property type="protein sequence ID" value="CAG6634962.1"/>
    <property type="molecule type" value="Transcribed_RNA"/>
</dbReference>
<dbReference type="AlphaFoldDB" id="A0A8D8QPQ0"/>
<evidence type="ECO:0000313" key="1">
    <source>
        <dbReference type="EMBL" id="CAG6634962.1"/>
    </source>
</evidence>
<organism evidence="1">
    <name type="scientific">Cacopsylla melanoneura</name>
    <dbReference type="NCBI Taxonomy" id="428564"/>
    <lineage>
        <taxon>Eukaryota</taxon>
        <taxon>Metazoa</taxon>
        <taxon>Ecdysozoa</taxon>
        <taxon>Arthropoda</taxon>
        <taxon>Hexapoda</taxon>
        <taxon>Insecta</taxon>
        <taxon>Pterygota</taxon>
        <taxon>Neoptera</taxon>
        <taxon>Paraneoptera</taxon>
        <taxon>Hemiptera</taxon>
        <taxon>Sternorrhyncha</taxon>
        <taxon>Psylloidea</taxon>
        <taxon>Psyllidae</taxon>
        <taxon>Psyllinae</taxon>
        <taxon>Cacopsylla</taxon>
    </lineage>
</organism>